<accession>A0A1R0H5Y6</accession>
<gene>
    <name evidence="1" type="ORF">AYI68_g1274</name>
</gene>
<organism evidence="1 2">
    <name type="scientific">Smittium mucronatum</name>
    <dbReference type="NCBI Taxonomy" id="133383"/>
    <lineage>
        <taxon>Eukaryota</taxon>
        <taxon>Fungi</taxon>
        <taxon>Fungi incertae sedis</taxon>
        <taxon>Zoopagomycota</taxon>
        <taxon>Kickxellomycotina</taxon>
        <taxon>Harpellomycetes</taxon>
        <taxon>Harpellales</taxon>
        <taxon>Legeriomycetaceae</taxon>
        <taxon>Smittium</taxon>
    </lineage>
</organism>
<keyword evidence="2" id="KW-1185">Reference proteome</keyword>
<evidence type="ECO:0000313" key="2">
    <source>
        <dbReference type="Proteomes" id="UP000187455"/>
    </source>
</evidence>
<protein>
    <submittedName>
        <fullName evidence="1">Uncharacterized protein</fullName>
    </submittedName>
</protein>
<dbReference type="Proteomes" id="UP000187455">
    <property type="component" value="Unassembled WGS sequence"/>
</dbReference>
<name>A0A1R0H5Y6_9FUNG</name>
<dbReference type="EMBL" id="LSSL01000454">
    <property type="protein sequence ID" value="OLY84559.1"/>
    <property type="molecule type" value="Genomic_DNA"/>
</dbReference>
<dbReference type="AlphaFoldDB" id="A0A1R0H5Y6"/>
<proteinExistence type="predicted"/>
<comment type="caution">
    <text evidence="1">The sequence shown here is derived from an EMBL/GenBank/DDBJ whole genome shotgun (WGS) entry which is preliminary data.</text>
</comment>
<reference evidence="1 2" key="1">
    <citation type="journal article" date="2016" name="Mol. Biol. Evol.">
        <title>Genome-Wide Survey of Gut Fungi (Harpellales) Reveals the First Horizontally Transferred Ubiquitin Gene from a Mosquito Host.</title>
        <authorList>
            <person name="Wang Y."/>
            <person name="White M.M."/>
            <person name="Kvist S."/>
            <person name="Moncalvo J.M."/>
        </authorList>
    </citation>
    <scope>NUCLEOTIDE SEQUENCE [LARGE SCALE GENOMIC DNA]</scope>
    <source>
        <strain evidence="1 2">ALG-7-W6</strain>
    </source>
</reference>
<sequence length="83" mass="9768">MKEEYIWPSHSNSTPKLQLLFHSHKSVRTNNCAITAYCGRWNKKIKKVNTKKSSMPLWLQRKAVVTQNHIYSSLMALEEHLQE</sequence>
<evidence type="ECO:0000313" key="1">
    <source>
        <dbReference type="EMBL" id="OLY84559.1"/>
    </source>
</evidence>